<proteinExistence type="predicted"/>
<dbReference type="SUPFAM" id="SSF102114">
    <property type="entry name" value="Radical SAM enzymes"/>
    <property type="match status" value="1"/>
</dbReference>
<dbReference type="PROSITE" id="PS51918">
    <property type="entry name" value="RADICAL_SAM"/>
    <property type="match status" value="1"/>
</dbReference>
<dbReference type="OrthoDB" id="49555at2157"/>
<dbReference type="InterPro" id="IPR006638">
    <property type="entry name" value="Elp3/MiaA/NifB-like_rSAM"/>
</dbReference>
<dbReference type="STRING" id="1434104.MCMEM_1614"/>
<name>A0A0E3ST24_METMT</name>
<dbReference type="InterPro" id="IPR058240">
    <property type="entry name" value="rSAM_sf"/>
</dbReference>
<dbReference type="Pfam" id="PF23545">
    <property type="entry name" value="Zn_ribbon_HMPTM"/>
    <property type="match status" value="1"/>
</dbReference>
<evidence type="ECO:0000256" key="3">
    <source>
        <dbReference type="ARBA" id="ARBA00023004"/>
    </source>
</evidence>
<keyword evidence="4" id="KW-0411">Iron-sulfur</keyword>
<dbReference type="CDD" id="cd01335">
    <property type="entry name" value="Radical_SAM"/>
    <property type="match status" value="1"/>
</dbReference>
<keyword evidence="7" id="KW-1185">Reference proteome</keyword>
<evidence type="ECO:0000256" key="1">
    <source>
        <dbReference type="ARBA" id="ARBA00022691"/>
    </source>
</evidence>
<dbReference type="PANTHER" id="PTHR43306">
    <property type="entry name" value="7,8-DIHYDRO-6-HYDROXYMETHYLPTERIN DIMETHYLTRANSFERASE"/>
    <property type="match status" value="1"/>
</dbReference>
<dbReference type="AlphaFoldDB" id="A0A0E3ST24"/>
<dbReference type="InterPro" id="IPR007197">
    <property type="entry name" value="rSAM"/>
</dbReference>
<dbReference type="GO" id="GO:0003824">
    <property type="term" value="F:catalytic activity"/>
    <property type="evidence" value="ECO:0007669"/>
    <property type="project" value="InterPro"/>
</dbReference>
<dbReference type="PANTHER" id="PTHR43306:SF1">
    <property type="entry name" value="7,8-DIHYDRO-6-HYDROXYMETHYLPTERIN DIMETHYLTRANSFERASE"/>
    <property type="match status" value="1"/>
</dbReference>
<dbReference type="RefSeq" id="WP_048205734.1">
    <property type="nucleotide sequence ID" value="NZ_CP009518.1"/>
</dbReference>
<dbReference type="InterPro" id="IPR013785">
    <property type="entry name" value="Aldolase_TIM"/>
</dbReference>
<dbReference type="GO" id="GO:0046872">
    <property type="term" value="F:metal ion binding"/>
    <property type="evidence" value="ECO:0007669"/>
    <property type="project" value="UniProtKB-KW"/>
</dbReference>
<gene>
    <name evidence="6" type="ORF">MCMEM_1614</name>
</gene>
<evidence type="ECO:0000256" key="4">
    <source>
        <dbReference type="ARBA" id="ARBA00023014"/>
    </source>
</evidence>
<accession>A0A0E3ST24</accession>
<evidence type="ECO:0000259" key="5">
    <source>
        <dbReference type="PROSITE" id="PS51918"/>
    </source>
</evidence>
<dbReference type="Proteomes" id="UP000033048">
    <property type="component" value="Chromosome"/>
</dbReference>
<keyword evidence="2" id="KW-0479">Metal-binding</keyword>
<dbReference type="GeneID" id="24894176"/>
<sequence length="499" mass="54927">MKQIGKVGTVCPECLRSIEGIKFVEDGKVYIKKECAEHGAFTTLISKDINHYLKMEECFDVDRARVKAPLTDVNKGCPHDCGICPSHKQDTCLAVVEVTDRCDLGCKYCFADSTADASSDPDMDTIRGMFEAVKACSNDPTCVQISGGEPTLRNDLPEIIKLAKEVGISHVELNTNGRRIARDQDYLDSIKEAGVDAIYLGFDGVSDDVYMQRTGKKLFDIKAKVIERCEKAGIGVVLVPLVAKNYNLHEVGKIIEFASKHVPTVRGVHFQPVFYSGRSPAEMEGRTTILELLEEIQSQTSGQLKVENFTPSLMPTAHCGATCLTLVDDSGFIPLTNVSMGAIKSKSDVANKTKKSIMGRWKGSTPDLQPVTKPSCCDLLTKTALSNASKTEGTSSCCEDPKNTIPLETIPMESSCCRSSGGWADFIEMSMNKYLTISTMAFQDVWSFEKERVENCCIHVVTQDGKLIPFCNYNLSNCNGDFLYRSKNNKENKTIGIEK</sequence>
<reference evidence="6 7" key="1">
    <citation type="submission" date="2014-07" db="EMBL/GenBank/DDBJ databases">
        <title>Methanogenic archaea and the global carbon cycle.</title>
        <authorList>
            <person name="Henriksen J.R."/>
            <person name="Luke J."/>
            <person name="Reinhart S."/>
            <person name="Benedict M.N."/>
            <person name="Youngblut N.D."/>
            <person name="Metcalf M.E."/>
            <person name="Whitaker R.J."/>
            <person name="Metcalf W.W."/>
        </authorList>
    </citation>
    <scope>NUCLEOTIDE SEQUENCE [LARGE SCALE GENOMIC DNA]</scope>
    <source>
        <strain evidence="6 7">MM1</strain>
    </source>
</reference>
<evidence type="ECO:0000313" key="6">
    <source>
        <dbReference type="EMBL" id="AKB85667.1"/>
    </source>
</evidence>
<keyword evidence="1" id="KW-0949">S-adenosyl-L-methionine</keyword>
<organism evidence="6 7">
    <name type="scientific">Methanococcoides methylutens MM1</name>
    <dbReference type="NCBI Taxonomy" id="1434104"/>
    <lineage>
        <taxon>Archaea</taxon>
        <taxon>Methanobacteriati</taxon>
        <taxon>Methanobacteriota</taxon>
        <taxon>Stenosarchaea group</taxon>
        <taxon>Methanomicrobia</taxon>
        <taxon>Methanosarcinales</taxon>
        <taxon>Methanosarcinaceae</taxon>
        <taxon>Methanococcoides</taxon>
    </lineage>
</organism>
<dbReference type="InterPro" id="IPR056488">
    <property type="entry name" value="Zn_ribbon_HMPTM"/>
</dbReference>
<dbReference type="SFLD" id="SFLDG01067">
    <property type="entry name" value="SPASM/twitch_domain_containing"/>
    <property type="match status" value="1"/>
</dbReference>
<evidence type="ECO:0000313" key="7">
    <source>
        <dbReference type="Proteomes" id="UP000033048"/>
    </source>
</evidence>
<dbReference type="EMBL" id="CP009518">
    <property type="protein sequence ID" value="AKB85667.1"/>
    <property type="molecule type" value="Genomic_DNA"/>
</dbReference>
<dbReference type="HOGENOM" id="CLU_023791_0_0_2"/>
<protein>
    <submittedName>
        <fullName evidence="6">Molybdenum cofactor biosynthesis protein MoaA</fullName>
    </submittedName>
</protein>
<dbReference type="KEGG" id="mmet:MCMEM_1614"/>
<dbReference type="InterPro" id="IPR034474">
    <property type="entry name" value="Methyltransferase_Class_D"/>
</dbReference>
<dbReference type="GO" id="GO:0051536">
    <property type="term" value="F:iron-sulfur cluster binding"/>
    <property type="evidence" value="ECO:0007669"/>
    <property type="project" value="UniProtKB-KW"/>
</dbReference>
<keyword evidence="3" id="KW-0408">Iron</keyword>
<feature type="domain" description="Radical SAM core" evidence="5">
    <location>
        <begin position="88"/>
        <end position="303"/>
    </location>
</feature>
<dbReference type="Gene3D" id="3.20.20.70">
    <property type="entry name" value="Aldolase class I"/>
    <property type="match status" value="1"/>
</dbReference>
<evidence type="ECO:0000256" key="2">
    <source>
        <dbReference type="ARBA" id="ARBA00022723"/>
    </source>
</evidence>
<dbReference type="SMART" id="SM00729">
    <property type="entry name" value="Elp3"/>
    <property type="match status" value="1"/>
</dbReference>
<dbReference type="SFLD" id="SFLDS00029">
    <property type="entry name" value="Radical_SAM"/>
    <property type="match status" value="1"/>
</dbReference>
<dbReference type="SFLD" id="SFLDG01100">
    <property type="entry name" value="methyltransferase_(Class_D)"/>
    <property type="match status" value="1"/>
</dbReference>
<dbReference type="Pfam" id="PF04055">
    <property type="entry name" value="Radical_SAM"/>
    <property type="match status" value="1"/>
</dbReference>